<feature type="transmembrane region" description="Helical" evidence="8">
    <location>
        <begin position="6"/>
        <end position="25"/>
    </location>
</feature>
<dbReference type="InterPro" id="IPR004776">
    <property type="entry name" value="Mem_transp_PIN-like"/>
</dbReference>
<comment type="similarity">
    <text evidence="2">Belongs to the auxin efflux carrier (TC 2.A.69) family.</text>
</comment>
<keyword evidence="10" id="KW-1185">Reference proteome</keyword>
<organism evidence="9 10">
    <name type="scientific">Marinobacter lacisalsi</name>
    <dbReference type="NCBI Taxonomy" id="475979"/>
    <lineage>
        <taxon>Bacteria</taxon>
        <taxon>Pseudomonadati</taxon>
        <taxon>Pseudomonadota</taxon>
        <taxon>Gammaproteobacteria</taxon>
        <taxon>Pseudomonadales</taxon>
        <taxon>Marinobacteraceae</taxon>
        <taxon>Marinobacter</taxon>
    </lineage>
</organism>
<evidence type="ECO:0000256" key="1">
    <source>
        <dbReference type="ARBA" id="ARBA00004651"/>
    </source>
</evidence>
<accession>A0ABV8QIS2</accession>
<dbReference type="PANTHER" id="PTHR36838">
    <property type="entry name" value="AUXIN EFFLUX CARRIER FAMILY PROTEIN"/>
    <property type="match status" value="1"/>
</dbReference>
<keyword evidence="4" id="KW-1003">Cell membrane</keyword>
<evidence type="ECO:0000256" key="3">
    <source>
        <dbReference type="ARBA" id="ARBA00022448"/>
    </source>
</evidence>
<dbReference type="Pfam" id="PF03547">
    <property type="entry name" value="Mem_trans"/>
    <property type="match status" value="2"/>
</dbReference>
<proteinExistence type="inferred from homology"/>
<feature type="transmembrane region" description="Helical" evidence="8">
    <location>
        <begin position="130"/>
        <end position="153"/>
    </location>
</feature>
<evidence type="ECO:0000256" key="2">
    <source>
        <dbReference type="ARBA" id="ARBA00010145"/>
    </source>
</evidence>
<feature type="transmembrane region" description="Helical" evidence="8">
    <location>
        <begin position="234"/>
        <end position="252"/>
    </location>
</feature>
<comment type="caution">
    <text evidence="9">The sequence shown here is derived from an EMBL/GenBank/DDBJ whole genome shotgun (WGS) entry which is preliminary data.</text>
</comment>
<dbReference type="PANTHER" id="PTHR36838:SF4">
    <property type="entry name" value="AUXIN EFFLUX CARRIER FAMILY PROTEIN"/>
    <property type="match status" value="1"/>
</dbReference>
<dbReference type="RefSeq" id="WP_379886506.1">
    <property type="nucleotide sequence ID" value="NZ_JBHSDI010000011.1"/>
</dbReference>
<keyword evidence="6 8" id="KW-1133">Transmembrane helix</keyword>
<protein>
    <submittedName>
        <fullName evidence="9">AEC family transporter</fullName>
    </submittedName>
</protein>
<feature type="transmembrane region" description="Helical" evidence="8">
    <location>
        <begin position="258"/>
        <end position="277"/>
    </location>
</feature>
<evidence type="ECO:0000313" key="10">
    <source>
        <dbReference type="Proteomes" id="UP001595798"/>
    </source>
</evidence>
<evidence type="ECO:0000256" key="4">
    <source>
        <dbReference type="ARBA" id="ARBA00022475"/>
    </source>
</evidence>
<name>A0ABV8QIS2_9GAMM</name>
<keyword evidence="7 8" id="KW-0472">Membrane</keyword>
<evidence type="ECO:0000256" key="7">
    <source>
        <dbReference type="ARBA" id="ARBA00023136"/>
    </source>
</evidence>
<dbReference type="Gene3D" id="1.20.1530.20">
    <property type="match status" value="1"/>
</dbReference>
<feature type="transmembrane region" description="Helical" evidence="8">
    <location>
        <begin position="71"/>
        <end position="94"/>
    </location>
</feature>
<sequence>MNLIDIFLQTLATTLPVFAMVFIGLGLRKLGWIDAAFVNTASALVFKATLPTLIFLSILRADLDTALNPGLLGFFALATLGSFSLAWLWALWRVPRADRGVYVQGCFRGNCGIVGLALAASMYGDYGLSAGGILLGLVIICYNILSVVVLLTYQSEQKLHWGHILADIGRNPLILAVVVAVPFAWWEIALPEWVMTSGDYFASLTLPLALLCIGATVSLSAIRQESGPAMGATAFKMVTLPALCTLAAWLAGFEGRELGLMFLYWASPTAAASFVMVKALGGNARMAANIVAMTTLLASITVTLGVFVLQGTGTI</sequence>
<dbReference type="EMBL" id="JBHSDI010000011">
    <property type="protein sequence ID" value="MFC4258964.1"/>
    <property type="molecule type" value="Genomic_DNA"/>
</dbReference>
<feature type="transmembrane region" description="Helical" evidence="8">
    <location>
        <begin position="289"/>
        <end position="309"/>
    </location>
</feature>
<feature type="transmembrane region" description="Helical" evidence="8">
    <location>
        <begin position="37"/>
        <end position="59"/>
    </location>
</feature>
<evidence type="ECO:0000256" key="8">
    <source>
        <dbReference type="SAM" id="Phobius"/>
    </source>
</evidence>
<feature type="transmembrane region" description="Helical" evidence="8">
    <location>
        <begin position="173"/>
        <end position="194"/>
    </location>
</feature>
<gene>
    <name evidence="9" type="ORF">ACFOZ5_07970</name>
</gene>
<keyword evidence="3" id="KW-0813">Transport</keyword>
<keyword evidence="5 8" id="KW-0812">Transmembrane</keyword>
<reference evidence="10" key="1">
    <citation type="journal article" date="2019" name="Int. J. Syst. Evol. Microbiol.">
        <title>The Global Catalogue of Microorganisms (GCM) 10K type strain sequencing project: providing services to taxonomists for standard genome sequencing and annotation.</title>
        <authorList>
            <consortium name="The Broad Institute Genomics Platform"/>
            <consortium name="The Broad Institute Genome Sequencing Center for Infectious Disease"/>
            <person name="Wu L."/>
            <person name="Ma J."/>
        </authorList>
    </citation>
    <scope>NUCLEOTIDE SEQUENCE [LARGE SCALE GENOMIC DNA]</scope>
    <source>
        <strain evidence="10">CECT 7297</strain>
    </source>
</reference>
<evidence type="ECO:0000256" key="5">
    <source>
        <dbReference type="ARBA" id="ARBA00022692"/>
    </source>
</evidence>
<dbReference type="Proteomes" id="UP001595798">
    <property type="component" value="Unassembled WGS sequence"/>
</dbReference>
<feature type="transmembrane region" description="Helical" evidence="8">
    <location>
        <begin position="200"/>
        <end position="222"/>
    </location>
</feature>
<dbReference type="InterPro" id="IPR038770">
    <property type="entry name" value="Na+/solute_symporter_sf"/>
</dbReference>
<evidence type="ECO:0000256" key="6">
    <source>
        <dbReference type="ARBA" id="ARBA00022989"/>
    </source>
</evidence>
<evidence type="ECO:0000313" key="9">
    <source>
        <dbReference type="EMBL" id="MFC4258964.1"/>
    </source>
</evidence>
<comment type="subcellular location">
    <subcellularLocation>
        <location evidence="1">Cell membrane</location>
        <topology evidence="1">Multi-pass membrane protein</topology>
    </subcellularLocation>
</comment>